<keyword evidence="6" id="KW-0282">Flagellum</keyword>
<keyword evidence="6" id="KW-0966">Cell projection</keyword>
<dbReference type="Proteomes" id="UP000295050">
    <property type="component" value="Unassembled WGS sequence"/>
</dbReference>
<dbReference type="PANTHER" id="PTHR34653">
    <property type="match status" value="1"/>
</dbReference>
<evidence type="ECO:0000256" key="1">
    <source>
        <dbReference type="ARBA" id="ARBA00004117"/>
    </source>
</evidence>
<dbReference type="EMBL" id="SLXU01000005">
    <property type="protein sequence ID" value="TCP61377.1"/>
    <property type="molecule type" value="Genomic_DNA"/>
</dbReference>
<reference evidence="6 7" key="1">
    <citation type="submission" date="2019-03" db="EMBL/GenBank/DDBJ databases">
        <title>Genomic Encyclopedia of Type Strains, Phase IV (KMG-IV): sequencing the most valuable type-strain genomes for metagenomic binning, comparative biology and taxonomic classification.</title>
        <authorList>
            <person name="Goeker M."/>
        </authorList>
    </citation>
    <scope>NUCLEOTIDE SEQUENCE [LARGE SCALE GENOMIC DNA]</scope>
    <source>
        <strain evidence="6 7">DSM 24766</strain>
    </source>
</reference>
<evidence type="ECO:0000256" key="3">
    <source>
        <dbReference type="ARBA" id="ARBA00023143"/>
    </source>
</evidence>
<dbReference type="PRINTS" id="PR01006">
    <property type="entry name" value="FLGHOOKFLIE"/>
</dbReference>
<dbReference type="InterPro" id="IPR001624">
    <property type="entry name" value="FliE"/>
</dbReference>
<comment type="subcellular location">
    <subcellularLocation>
        <location evidence="1 4">Bacterial flagellum basal body</location>
    </subcellularLocation>
</comment>
<comment type="similarity">
    <text evidence="2 4">Belongs to the FliE family.</text>
</comment>
<comment type="caution">
    <text evidence="6">The sequence shown here is derived from an EMBL/GenBank/DDBJ whole genome shotgun (WGS) entry which is preliminary data.</text>
</comment>
<keyword evidence="3 4" id="KW-0975">Bacterial flagellum</keyword>
<evidence type="ECO:0000256" key="4">
    <source>
        <dbReference type="HAMAP-Rule" id="MF_00724"/>
    </source>
</evidence>
<dbReference type="OrthoDB" id="8909229at2"/>
<sequence length="109" mass="11323">MSISGPTGGAGLSLAALQAQNDTRAAAPRAADAATEAPSFAQRLGQAVDQVAQAQQTASQSASDFEAGRTDDLARVMVDQQVASLGFELTLQVRNKALTAYRDIMNMPV</sequence>
<evidence type="ECO:0000313" key="6">
    <source>
        <dbReference type="EMBL" id="TCP61377.1"/>
    </source>
</evidence>
<accession>A0A4R2RGZ0</accession>
<name>A0A4R2RGZ0_9RHOB</name>
<keyword evidence="7" id="KW-1185">Reference proteome</keyword>
<evidence type="ECO:0000256" key="2">
    <source>
        <dbReference type="ARBA" id="ARBA00009272"/>
    </source>
</evidence>
<proteinExistence type="inferred from homology"/>
<dbReference type="GO" id="GO:0003774">
    <property type="term" value="F:cytoskeletal motor activity"/>
    <property type="evidence" value="ECO:0007669"/>
    <property type="project" value="InterPro"/>
</dbReference>
<dbReference type="NCBIfam" id="TIGR00205">
    <property type="entry name" value="fliE"/>
    <property type="match status" value="1"/>
</dbReference>
<dbReference type="GO" id="GO:0005198">
    <property type="term" value="F:structural molecule activity"/>
    <property type="evidence" value="ECO:0007669"/>
    <property type="project" value="UniProtKB-UniRule"/>
</dbReference>
<dbReference type="GO" id="GO:0071973">
    <property type="term" value="P:bacterial-type flagellum-dependent cell motility"/>
    <property type="evidence" value="ECO:0007669"/>
    <property type="project" value="InterPro"/>
</dbReference>
<gene>
    <name evidence="4" type="primary">fliE</name>
    <name evidence="6" type="ORF">EV663_10595</name>
</gene>
<evidence type="ECO:0000313" key="7">
    <source>
        <dbReference type="Proteomes" id="UP000295050"/>
    </source>
</evidence>
<dbReference type="RefSeq" id="WP_132951160.1">
    <property type="nucleotide sequence ID" value="NZ_SLXU01000005.1"/>
</dbReference>
<dbReference type="Pfam" id="PF02049">
    <property type="entry name" value="FliE"/>
    <property type="match status" value="1"/>
</dbReference>
<dbReference type="PANTHER" id="PTHR34653:SF1">
    <property type="entry name" value="FLAGELLAR HOOK-BASAL BODY COMPLEX PROTEIN FLIE"/>
    <property type="match status" value="1"/>
</dbReference>
<dbReference type="HAMAP" id="MF_00724">
    <property type="entry name" value="FliE"/>
    <property type="match status" value="1"/>
</dbReference>
<protein>
    <recommendedName>
        <fullName evidence="4 5">Flagellar hook-basal body complex protein FliE</fullName>
    </recommendedName>
</protein>
<evidence type="ECO:0000256" key="5">
    <source>
        <dbReference type="NCBIfam" id="TIGR00205"/>
    </source>
</evidence>
<dbReference type="GO" id="GO:0009425">
    <property type="term" value="C:bacterial-type flagellum basal body"/>
    <property type="evidence" value="ECO:0007669"/>
    <property type="project" value="UniProtKB-SubCell"/>
</dbReference>
<dbReference type="AlphaFoldDB" id="A0A4R2RGZ0"/>
<organism evidence="6 7">
    <name type="scientific">Rhodovulum bhavnagarense</name>
    <dbReference type="NCBI Taxonomy" id="992286"/>
    <lineage>
        <taxon>Bacteria</taxon>
        <taxon>Pseudomonadati</taxon>
        <taxon>Pseudomonadota</taxon>
        <taxon>Alphaproteobacteria</taxon>
        <taxon>Rhodobacterales</taxon>
        <taxon>Paracoccaceae</taxon>
        <taxon>Rhodovulum</taxon>
    </lineage>
</organism>
<keyword evidence="6" id="KW-0969">Cilium</keyword>